<dbReference type="EMBL" id="JACSPY010000001">
    <property type="protein sequence ID" value="MBD8019578.1"/>
    <property type="molecule type" value="Genomic_DNA"/>
</dbReference>
<protein>
    <submittedName>
        <fullName evidence="3">Uncharacterized protein</fullName>
    </submittedName>
</protein>
<feature type="transmembrane region" description="Helical" evidence="2">
    <location>
        <begin position="32"/>
        <end position="50"/>
    </location>
</feature>
<accession>A0ABR8WRL1</accession>
<keyword evidence="2" id="KW-0812">Transmembrane</keyword>
<gene>
    <name evidence="3" type="ORF">H9634_02120</name>
</gene>
<dbReference type="RefSeq" id="WP_191725145.1">
    <property type="nucleotide sequence ID" value="NZ_JACSPY010000001.1"/>
</dbReference>
<proteinExistence type="predicted"/>
<sequence>MTGHEIFRLVAAVVMIGTGVYLLFSFDGWDQLVAALQILIGTIMAVDILARARRRGRGCRADSQVRSAPAREPGTPGNDEA</sequence>
<keyword evidence="2" id="KW-0472">Membrane</keyword>
<name>A0ABR8WRL1_9MICO</name>
<keyword evidence="2" id="KW-1133">Transmembrane helix</keyword>
<evidence type="ECO:0000313" key="4">
    <source>
        <dbReference type="Proteomes" id="UP000651517"/>
    </source>
</evidence>
<reference evidence="3 4" key="1">
    <citation type="submission" date="2020-08" db="EMBL/GenBank/DDBJ databases">
        <title>A Genomic Blueprint of the Chicken Gut Microbiome.</title>
        <authorList>
            <person name="Gilroy R."/>
            <person name="Ravi A."/>
            <person name="Getino M."/>
            <person name="Pursley I."/>
            <person name="Horton D.L."/>
            <person name="Alikhan N.-F."/>
            <person name="Baker D."/>
            <person name="Gharbi K."/>
            <person name="Hall N."/>
            <person name="Watson M."/>
            <person name="Adriaenssens E.M."/>
            <person name="Foster-Nyarko E."/>
            <person name="Jarju S."/>
            <person name="Secka A."/>
            <person name="Antonio M."/>
            <person name="Oren A."/>
            <person name="Chaudhuri R."/>
            <person name="La Ragione R.M."/>
            <person name="Hildebrand F."/>
            <person name="Pallen M.J."/>
        </authorList>
    </citation>
    <scope>NUCLEOTIDE SEQUENCE [LARGE SCALE GENOMIC DNA]</scope>
    <source>
        <strain evidence="3 4">Re57</strain>
    </source>
</reference>
<comment type="caution">
    <text evidence="3">The sequence shown here is derived from an EMBL/GenBank/DDBJ whole genome shotgun (WGS) entry which is preliminary data.</text>
</comment>
<feature type="region of interest" description="Disordered" evidence="1">
    <location>
        <begin position="60"/>
        <end position="81"/>
    </location>
</feature>
<keyword evidence="4" id="KW-1185">Reference proteome</keyword>
<dbReference type="Proteomes" id="UP000651517">
    <property type="component" value="Unassembled WGS sequence"/>
</dbReference>
<evidence type="ECO:0000256" key="2">
    <source>
        <dbReference type="SAM" id="Phobius"/>
    </source>
</evidence>
<organism evidence="3 4">
    <name type="scientific">Brevibacterium gallinarum</name>
    <dbReference type="NCBI Taxonomy" id="2762220"/>
    <lineage>
        <taxon>Bacteria</taxon>
        <taxon>Bacillati</taxon>
        <taxon>Actinomycetota</taxon>
        <taxon>Actinomycetes</taxon>
        <taxon>Micrococcales</taxon>
        <taxon>Brevibacteriaceae</taxon>
        <taxon>Brevibacterium</taxon>
    </lineage>
</organism>
<evidence type="ECO:0000313" key="3">
    <source>
        <dbReference type="EMBL" id="MBD8019578.1"/>
    </source>
</evidence>
<feature type="transmembrane region" description="Helical" evidence="2">
    <location>
        <begin position="7"/>
        <end position="26"/>
    </location>
</feature>
<evidence type="ECO:0000256" key="1">
    <source>
        <dbReference type="SAM" id="MobiDB-lite"/>
    </source>
</evidence>